<dbReference type="InterPro" id="IPR058637">
    <property type="entry name" value="YknX-like_C"/>
</dbReference>
<dbReference type="GO" id="GO:1990195">
    <property type="term" value="C:macrolide transmembrane transporter complex"/>
    <property type="evidence" value="ECO:0007669"/>
    <property type="project" value="InterPro"/>
</dbReference>
<dbReference type="PANTHER" id="PTHR30469:SF15">
    <property type="entry name" value="HLYD FAMILY OF SECRETION PROTEINS"/>
    <property type="match status" value="1"/>
</dbReference>
<dbReference type="EMBL" id="AP014800">
    <property type="protein sequence ID" value="BAQ68068.1"/>
    <property type="molecule type" value="Genomic_DNA"/>
</dbReference>
<sequence>MAGKVTRRILTVAVLAAVAGGVALSFRPSPELVDLAEVTRAPMQLTVDAEGKTNVHDVFTVSTPIAGRILRLGVEVGDPVEAGKTVLARILPADPALLDMRARKQAIKTVIGAEAALRAAQAEVSRCEAELIVAQSDLDRTRRLHEKGNATHEALQRDEADARSAEAGLETAKATVIMRKADLDRSRAELERFDAPSSPGEDGVALKAPITGTVLKVMEESETILAAGTAVLDLGDVRNDLEVTVPLLSADAVKVKLGMPVLICEWGGEAPLTGRIVEIAPVGWTKTTALGVEEQRVDIRVAFDGDEAARAGLGAGYRIEARVILWSDPAALQVPSTALVRDGGAWVLFTVREGRAHRREVRRGRDNGVDAQLLDGPDPGTPVVLYPPPGLADGMPVAERQAE</sequence>
<reference evidence="5 6" key="1">
    <citation type="submission" date="2015-02" db="EMBL/GenBank/DDBJ databases">
        <title>Genome sequene of Rhodovulum sulfidophilum DSM 2351.</title>
        <authorList>
            <person name="Nagao N."/>
        </authorList>
    </citation>
    <scope>NUCLEOTIDE SEQUENCE [LARGE SCALE GENOMIC DNA]</scope>
    <source>
        <strain evidence="5 6">DSM 2351</strain>
    </source>
</reference>
<evidence type="ECO:0000313" key="5">
    <source>
        <dbReference type="EMBL" id="BAQ68068.1"/>
    </source>
</evidence>
<dbReference type="GO" id="GO:1990961">
    <property type="term" value="P:xenobiotic detoxification by transmembrane export across the plasma membrane"/>
    <property type="evidence" value="ECO:0007669"/>
    <property type="project" value="InterPro"/>
</dbReference>
<feature type="region of interest" description="Disordered" evidence="3">
    <location>
        <begin position="362"/>
        <end position="381"/>
    </location>
</feature>
<keyword evidence="1 2" id="KW-0175">Coiled coil</keyword>
<dbReference type="Gene3D" id="2.40.50.100">
    <property type="match status" value="1"/>
</dbReference>
<dbReference type="InterPro" id="IPR030190">
    <property type="entry name" value="MacA_alpha-hairpin_sf"/>
</dbReference>
<dbReference type="Gene3D" id="6.10.140.1990">
    <property type="match status" value="1"/>
</dbReference>
<feature type="domain" description="YknX-like C-terminal permuted SH3-like" evidence="4">
    <location>
        <begin position="331"/>
        <end position="398"/>
    </location>
</feature>
<evidence type="ECO:0000256" key="1">
    <source>
        <dbReference type="ARBA" id="ARBA00023054"/>
    </source>
</evidence>
<dbReference type="GO" id="GO:0030313">
    <property type="term" value="C:cell envelope"/>
    <property type="evidence" value="ECO:0007669"/>
    <property type="project" value="UniProtKB-SubCell"/>
</dbReference>
<organism evidence="5 6">
    <name type="scientific">Rhodovulum sulfidophilum</name>
    <name type="common">Rhodobacter sulfidophilus</name>
    <dbReference type="NCBI Taxonomy" id="35806"/>
    <lineage>
        <taxon>Bacteria</taxon>
        <taxon>Pseudomonadati</taxon>
        <taxon>Pseudomonadota</taxon>
        <taxon>Alphaproteobacteria</taxon>
        <taxon>Rhodobacterales</taxon>
        <taxon>Paracoccaceae</taxon>
        <taxon>Rhodovulum</taxon>
    </lineage>
</organism>
<feature type="coiled-coil region" evidence="2">
    <location>
        <begin position="110"/>
        <end position="137"/>
    </location>
</feature>
<dbReference type="Pfam" id="PF25989">
    <property type="entry name" value="YknX_C"/>
    <property type="match status" value="1"/>
</dbReference>
<evidence type="ECO:0000256" key="3">
    <source>
        <dbReference type="SAM" id="MobiDB-lite"/>
    </source>
</evidence>
<name>A0A0D6AYS8_RHOSU</name>
<dbReference type="KEGG" id="rsu:NHU_00901"/>
<accession>A0A0D6AYS8</accession>
<protein>
    <submittedName>
        <fullName evidence="5">Efflux transporter, RND family, MFP subunit</fullName>
    </submittedName>
</protein>
<proteinExistence type="predicted"/>
<feature type="region of interest" description="Disordered" evidence="3">
    <location>
        <begin position="147"/>
        <end position="166"/>
    </location>
</feature>
<dbReference type="Gene3D" id="2.40.420.20">
    <property type="match status" value="1"/>
</dbReference>
<gene>
    <name evidence="5" type="ORF">NHU_00901</name>
</gene>
<dbReference type="GO" id="GO:0015562">
    <property type="term" value="F:efflux transmembrane transporter activity"/>
    <property type="evidence" value="ECO:0007669"/>
    <property type="project" value="TreeGrafter"/>
</dbReference>
<dbReference type="PANTHER" id="PTHR30469">
    <property type="entry name" value="MULTIDRUG RESISTANCE PROTEIN MDTA"/>
    <property type="match status" value="1"/>
</dbReference>
<evidence type="ECO:0000313" key="6">
    <source>
        <dbReference type="Proteomes" id="UP000064912"/>
    </source>
</evidence>
<dbReference type="GO" id="GO:1990281">
    <property type="term" value="C:efflux pump complex"/>
    <property type="evidence" value="ECO:0007669"/>
    <property type="project" value="TreeGrafter"/>
</dbReference>
<evidence type="ECO:0000259" key="4">
    <source>
        <dbReference type="Pfam" id="PF25989"/>
    </source>
</evidence>
<dbReference type="Proteomes" id="UP000064912">
    <property type="component" value="Chromosome"/>
</dbReference>
<feature type="compositionally biased region" description="Basic and acidic residues" evidence="3">
    <location>
        <begin position="147"/>
        <end position="164"/>
    </location>
</feature>
<evidence type="ECO:0000256" key="2">
    <source>
        <dbReference type="SAM" id="Coils"/>
    </source>
</evidence>
<dbReference type="GO" id="GO:0019898">
    <property type="term" value="C:extrinsic component of membrane"/>
    <property type="evidence" value="ECO:0007669"/>
    <property type="project" value="InterPro"/>
</dbReference>
<dbReference type="AlphaFoldDB" id="A0A0D6AYS8"/>